<dbReference type="Proteomes" id="UP000620075">
    <property type="component" value="Unassembled WGS sequence"/>
</dbReference>
<evidence type="ECO:0000313" key="10">
    <source>
        <dbReference type="EMBL" id="MBJ7604010.1"/>
    </source>
</evidence>
<keyword evidence="4 5" id="KW-0269">Exonuclease</keyword>
<comment type="subunit">
    <text evidence="5">Heterooligomer composed of large and small subunits.</text>
</comment>
<gene>
    <name evidence="5 10" type="primary">xseA</name>
    <name evidence="10" type="ORF">JF888_12580</name>
</gene>
<comment type="function">
    <text evidence="5">Bidirectionally degrades single-stranded DNA into large acid-insoluble oligonucleotides, which are then degraded further into small acid-soluble oligonucleotides.</text>
</comment>
<dbReference type="RefSeq" id="WP_338180916.1">
    <property type="nucleotide sequence ID" value="NZ_JAEKNQ010000048.1"/>
</dbReference>
<dbReference type="EC" id="3.1.11.6" evidence="5"/>
<evidence type="ECO:0000259" key="9">
    <source>
        <dbReference type="Pfam" id="PF13742"/>
    </source>
</evidence>
<evidence type="ECO:0000256" key="7">
    <source>
        <dbReference type="SAM" id="Coils"/>
    </source>
</evidence>
<feature type="domain" description="Exonuclease VII large subunit C-terminal" evidence="8">
    <location>
        <begin position="141"/>
        <end position="416"/>
    </location>
</feature>
<evidence type="ECO:0000313" key="11">
    <source>
        <dbReference type="Proteomes" id="UP000620075"/>
    </source>
</evidence>
<evidence type="ECO:0000256" key="5">
    <source>
        <dbReference type="HAMAP-Rule" id="MF_00378"/>
    </source>
</evidence>
<dbReference type="GO" id="GO:0003676">
    <property type="term" value="F:nucleic acid binding"/>
    <property type="evidence" value="ECO:0007669"/>
    <property type="project" value="InterPro"/>
</dbReference>
<sequence length="530" mass="58057">MALPFFEGDPTYNQPDSYWQALGWITVGRAADRIREKIGEWRHPILIKGEVSGLNQSNGHYFFTLKDELAQLSVFLPATVATALNALPKNGETCLVGGRLQFSSRLGKLQFVAAWVQYDDIGRMHAELEALKRHLDAQGAFGLERKRPLPFLPRAVALVTSPSGAVIHDLQVTIQKRFPEMPILVYPAQVQGGQAAASVAAALDRCNQEAHADVVVIARGGGSFEDLYPFNTLPIVQAILRSRLPVATALGHTSDRTLADRVADVECQTPTAAANRVVPEKARLSADLQRSRLRLERCMDALAAARGRELSQGSDRLARLAAAVLQPRLQRLESCRRQLAAISPARQLELRDRHLREQLTRLERLAQAALNGSLQALAARGGTARVVRSLEERLLRAKTELAQRHERFAALAPRQLAVRATAMADRRLRLRAASRQTVDARSAVLTARRGQERVGRSIAERLVRSTQALEQQRLRLEALSPEGVLSRGYSITTDASGRVVVSAKQTAPGARISVRLAAGALAARVEEANP</sequence>
<dbReference type="AlphaFoldDB" id="A0A934N7T0"/>
<dbReference type="GO" id="GO:0006308">
    <property type="term" value="P:DNA catabolic process"/>
    <property type="evidence" value="ECO:0007669"/>
    <property type="project" value="UniProtKB-UniRule"/>
</dbReference>
<dbReference type="Pfam" id="PF02601">
    <property type="entry name" value="Exonuc_VII_L"/>
    <property type="match status" value="1"/>
</dbReference>
<evidence type="ECO:0000256" key="4">
    <source>
        <dbReference type="ARBA" id="ARBA00022839"/>
    </source>
</evidence>
<evidence type="ECO:0000259" key="8">
    <source>
        <dbReference type="Pfam" id="PF02601"/>
    </source>
</evidence>
<reference evidence="10 11" key="1">
    <citation type="submission" date="2020-10" db="EMBL/GenBank/DDBJ databases">
        <title>Ca. Dormibacterota MAGs.</title>
        <authorList>
            <person name="Montgomery K."/>
        </authorList>
    </citation>
    <scope>NUCLEOTIDE SEQUENCE [LARGE SCALE GENOMIC DNA]</scope>
    <source>
        <strain evidence="10">SC8811_S16_3</strain>
    </source>
</reference>
<feature type="domain" description="OB-fold nucleic acid binding" evidence="9">
    <location>
        <begin position="26"/>
        <end position="114"/>
    </location>
</feature>
<protein>
    <recommendedName>
        <fullName evidence="5">Exodeoxyribonuclease 7 large subunit</fullName>
        <ecNumber evidence="5">3.1.11.6</ecNumber>
    </recommendedName>
    <alternativeName>
        <fullName evidence="5">Exodeoxyribonuclease VII large subunit</fullName>
        <shortName evidence="5">Exonuclease VII large subunit</shortName>
    </alternativeName>
</protein>
<comment type="caution">
    <text evidence="10">The sequence shown here is derived from an EMBL/GenBank/DDBJ whole genome shotgun (WGS) entry which is preliminary data.</text>
</comment>
<dbReference type="EMBL" id="JAEKNQ010000048">
    <property type="protein sequence ID" value="MBJ7604010.1"/>
    <property type="molecule type" value="Genomic_DNA"/>
</dbReference>
<keyword evidence="3 5" id="KW-0378">Hydrolase</keyword>
<dbReference type="PANTHER" id="PTHR30008">
    <property type="entry name" value="EXODEOXYRIBONUCLEASE 7 LARGE SUBUNIT"/>
    <property type="match status" value="1"/>
</dbReference>
<dbReference type="HAMAP" id="MF_00378">
    <property type="entry name" value="Exonuc_7_L"/>
    <property type="match status" value="1"/>
</dbReference>
<dbReference type="InterPro" id="IPR020579">
    <property type="entry name" value="Exonuc_VII_lsu_C"/>
</dbReference>
<comment type="similarity">
    <text evidence="5 6">Belongs to the XseA family.</text>
</comment>
<name>A0A934N7T0_9BACT</name>
<evidence type="ECO:0000256" key="2">
    <source>
        <dbReference type="ARBA" id="ARBA00022722"/>
    </source>
</evidence>
<keyword evidence="7" id="KW-0175">Coiled coil</keyword>
<dbReference type="Pfam" id="PF13742">
    <property type="entry name" value="tRNA_anti_2"/>
    <property type="match status" value="1"/>
</dbReference>
<dbReference type="GO" id="GO:0008855">
    <property type="term" value="F:exodeoxyribonuclease VII activity"/>
    <property type="evidence" value="ECO:0007669"/>
    <property type="project" value="UniProtKB-UniRule"/>
</dbReference>
<dbReference type="GO" id="GO:0009318">
    <property type="term" value="C:exodeoxyribonuclease VII complex"/>
    <property type="evidence" value="ECO:0007669"/>
    <property type="project" value="UniProtKB-UniRule"/>
</dbReference>
<proteinExistence type="inferred from homology"/>
<keyword evidence="1 5" id="KW-0963">Cytoplasm</keyword>
<dbReference type="NCBIfam" id="TIGR00237">
    <property type="entry name" value="xseA"/>
    <property type="match status" value="1"/>
</dbReference>
<feature type="coiled-coil region" evidence="7">
    <location>
        <begin position="345"/>
        <end position="407"/>
    </location>
</feature>
<evidence type="ECO:0000256" key="1">
    <source>
        <dbReference type="ARBA" id="ARBA00022490"/>
    </source>
</evidence>
<dbReference type="InterPro" id="IPR025824">
    <property type="entry name" value="OB-fold_nuc-bd_dom"/>
</dbReference>
<comment type="subcellular location">
    <subcellularLocation>
        <location evidence="5 6">Cytoplasm</location>
    </subcellularLocation>
</comment>
<dbReference type="CDD" id="cd04489">
    <property type="entry name" value="ExoVII_LU_OBF"/>
    <property type="match status" value="1"/>
</dbReference>
<comment type="catalytic activity">
    <reaction evidence="5 6">
        <text>Exonucleolytic cleavage in either 5'- to 3'- or 3'- to 5'-direction to yield nucleoside 5'-phosphates.</text>
        <dbReference type="EC" id="3.1.11.6"/>
    </reaction>
</comment>
<evidence type="ECO:0000256" key="6">
    <source>
        <dbReference type="RuleBase" id="RU004355"/>
    </source>
</evidence>
<dbReference type="PANTHER" id="PTHR30008:SF0">
    <property type="entry name" value="EXODEOXYRIBONUCLEASE 7 LARGE SUBUNIT"/>
    <property type="match status" value="1"/>
</dbReference>
<dbReference type="InterPro" id="IPR003753">
    <property type="entry name" value="Exonuc_VII_L"/>
</dbReference>
<evidence type="ECO:0000256" key="3">
    <source>
        <dbReference type="ARBA" id="ARBA00022801"/>
    </source>
</evidence>
<dbReference type="GO" id="GO:0005737">
    <property type="term" value="C:cytoplasm"/>
    <property type="evidence" value="ECO:0007669"/>
    <property type="project" value="UniProtKB-SubCell"/>
</dbReference>
<organism evidence="10 11">
    <name type="scientific">Candidatus Dormiibacter inghamiae</name>
    <dbReference type="NCBI Taxonomy" id="3127013"/>
    <lineage>
        <taxon>Bacteria</taxon>
        <taxon>Bacillati</taxon>
        <taxon>Candidatus Dormiibacterota</taxon>
        <taxon>Candidatus Dormibacteria</taxon>
        <taxon>Candidatus Dormibacterales</taxon>
        <taxon>Candidatus Dormibacteraceae</taxon>
        <taxon>Candidatus Dormiibacter</taxon>
    </lineage>
</organism>
<keyword evidence="2 5" id="KW-0540">Nuclease</keyword>
<accession>A0A934N7T0</accession>